<dbReference type="AlphaFoldDB" id="A0A9Q1KV72"/>
<organism evidence="2 3">
    <name type="scientific">Carnegiea gigantea</name>
    <dbReference type="NCBI Taxonomy" id="171969"/>
    <lineage>
        <taxon>Eukaryota</taxon>
        <taxon>Viridiplantae</taxon>
        <taxon>Streptophyta</taxon>
        <taxon>Embryophyta</taxon>
        <taxon>Tracheophyta</taxon>
        <taxon>Spermatophyta</taxon>
        <taxon>Magnoliopsida</taxon>
        <taxon>eudicotyledons</taxon>
        <taxon>Gunneridae</taxon>
        <taxon>Pentapetalae</taxon>
        <taxon>Caryophyllales</taxon>
        <taxon>Cactineae</taxon>
        <taxon>Cactaceae</taxon>
        <taxon>Cactoideae</taxon>
        <taxon>Echinocereeae</taxon>
        <taxon>Carnegiea</taxon>
    </lineage>
</organism>
<evidence type="ECO:0000313" key="3">
    <source>
        <dbReference type="Proteomes" id="UP001153076"/>
    </source>
</evidence>
<dbReference type="EMBL" id="JAKOGI010000015">
    <property type="protein sequence ID" value="KAJ8450500.1"/>
    <property type="molecule type" value="Genomic_DNA"/>
</dbReference>
<feature type="coiled-coil region" evidence="1">
    <location>
        <begin position="467"/>
        <end position="494"/>
    </location>
</feature>
<evidence type="ECO:0000313" key="2">
    <source>
        <dbReference type="EMBL" id="KAJ8450500.1"/>
    </source>
</evidence>
<gene>
    <name evidence="2" type="ORF">Cgig2_002185</name>
</gene>
<reference evidence="2" key="1">
    <citation type="submission" date="2022-04" db="EMBL/GenBank/DDBJ databases">
        <title>Carnegiea gigantea Genome sequencing and assembly v2.</title>
        <authorList>
            <person name="Copetti D."/>
            <person name="Sanderson M.J."/>
            <person name="Burquez A."/>
            <person name="Wojciechowski M.F."/>
        </authorList>
    </citation>
    <scope>NUCLEOTIDE SEQUENCE</scope>
    <source>
        <strain evidence="2">SGP5-SGP5p</strain>
        <tissue evidence="2">Aerial part</tissue>
    </source>
</reference>
<evidence type="ECO:0008006" key="4">
    <source>
        <dbReference type="Google" id="ProtNLM"/>
    </source>
</evidence>
<comment type="caution">
    <text evidence="2">The sequence shown here is derived from an EMBL/GenBank/DDBJ whole genome shotgun (WGS) entry which is preliminary data.</text>
</comment>
<name>A0A9Q1KV72_9CARY</name>
<dbReference type="OrthoDB" id="913267at2759"/>
<protein>
    <recommendedName>
        <fullName evidence="4">Aminotransferase-like plant mobile domain-containing protein</fullName>
    </recommendedName>
</protein>
<keyword evidence="3" id="KW-1185">Reference proteome</keyword>
<accession>A0A9Q1KV72</accession>
<dbReference type="Proteomes" id="UP001153076">
    <property type="component" value="Unassembled WGS sequence"/>
</dbReference>
<keyword evidence="1" id="KW-0175">Coiled coil</keyword>
<sequence length="526" mass="58756">MQGLFKMVTFMDKITSKRHYLHIQPSENDVDEEETKLPLRNPITFLCKSDCAKGPPSLPWWSTENLKTGETFLLSTQINMKENLPSYQLLCHDIESECKSWANYLFTAYHKLMQGRKGKLTIEQWIAFWFRGRNRYHVARKPDQDSQIPHPGILSSIIDTGAHGVASFMALGVGYCPPTAILTSIYKGLNEISRSSHLGRSGGHFPAHVLYAWSAKNFDVSKLVGEASFSPAMVKFNSIGQAKSFQLEEARKLIVVQNVHFLNLQSTCSDSKRKQNDLFDTKTSKDEGKLGSKPKLKIVRSGKPLDPSVPPMGDGSSRVKILGIDVVIPVMPIPAISIQSIAPLPQMRCLSEFVSQLPKRSRLVDLRGVCSLDDAEVESIRRVNAPSLVPHPQCPLRAPQGGIFVFNAEVIIRQVDKNTARVFGEFILDKVCRTPFDGLPSLKGDFDSLYATILQRGVDVTPLESKVAASEHLLQEAEREVIDLQGQIDILNATEVMDAATKASLEKAEAYIKEFFEDLKNFQWDP</sequence>
<proteinExistence type="predicted"/>
<evidence type="ECO:0000256" key="1">
    <source>
        <dbReference type="SAM" id="Coils"/>
    </source>
</evidence>